<keyword evidence="2" id="KW-1185">Reference proteome</keyword>
<dbReference type="Proteomes" id="UP001500037">
    <property type="component" value="Unassembled WGS sequence"/>
</dbReference>
<organism evidence="1 2">
    <name type="scientific">Kitasatospora nipponensis</name>
    <dbReference type="NCBI Taxonomy" id="258049"/>
    <lineage>
        <taxon>Bacteria</taxon>
        <taxon>Bacillati</taxon>
        <taxon>Actinomycetota</taxon>
        <taxon>Actinomycetes</taxon>
        <taxon>Kitasatosporales</taxon>
        <taxon>Streptomycetaceae</taxon>
        <taxon>Kitasatospora</taxon>
    </lineage>
</organism>
<name>A0ABN1T9Q4_9ACTN</name>
<sequence length="51" mass="5361">MRLLGLRSVRTVLALLGIGALRAPHPGRPRVSDGGDLWTSRCGPCHPGTVS</sequence>
<proteinExistence type="predicted"/>
<evidence type="ECO:0000313" key="1">
    <source>
        <dbReference type="EMBL" id="GAA1069802.1"/>
    </source>
</evidence>
<reference evidence="1 2" key="1">
    <citation type="journal article" date="2019" name="Int. J. Syst. Evol. Microbiol.">
        <title>The Global Catalogue of Microorganisms (GCM) 10K type strain sequencing project: providing services to taxonomists for standard genome sequencing and annotation.</title>
        <authorList>
            <consortium name="The Broad Institute Genomics Platform"/>
            <consortium name="The Broad Institute Genome Sequencing Center for Infectious Disease"/>
            <person name="Wu L."/>
            <person name="Ma J."/>
        </authorList>
    </citation>
    <scope>NUCLEOTIDE SEQUENCE [LARGE SCALE GENOMIC DNA]</scope>
    <source>
        <strain evidence="1 2">JCM 13004</strain>
    </source>
</reference>
<dbReference type="RefSeq" id="WP_344447018.1">
    <property type="nucleotide sequence ID" value="NZ_BAAALF010000351.1"/>
</dbReference>
<dbReference type="EMBL" id="BAAALF010000351">
    <property type="protein sequence ID" value="GAA1069802.1"/>
    <property type="molecule type" value="Genomic_DNA"/>
</dbReference>
<evidence type="ECO:0000313" key="2">
    <source>
        <dbReference type="Proteomes" id="UP001500037"/>
    </source>
</evidence>
<protein>
    <submittedName>
        <fullName evidence="1">Uncharacterized protein</fullName>
    </submittedName>
</protein>
<comment type="caution">
    <text evidence="1">The sequence shown here is derived from an EMBL/GenBank/DDBJ whole genome shotgun (WGS) entry which is preliminary data.</text>
</comment>
<gene>
    <name evidence="1" type="ORF">GCM10009665_77460</name>
</gene>
<accession>A0ABN1T9Q4</accession>